<evidence type="ECO:0000313" key="4">
    <source>
        <dbReference type="EMBL" id="PWV02366.1"/>
    </source>
</evidence>
<dbReference type="EMBL" id="PRFA01000002">
    <property type="protein sequence ID" value="PWV02366.1"/>
    <property type="molecule type" value="Genomic_DNA"/>
</dbReference>
<dbReference type="Proteomes" id="UP000246121">
    <property type="component" value="Unassembled WGS sequence"/>
</dbReference>
<dbReference type="InterPro" id="IPR011234">
    <property type="entry name" value="Fumarylacetoacetase-like_C"/>
</dbReference>
<dbReference type="VEuPathDB" id="TriTrypDB:TcBrA4_0062970"/>
<accession>A0A2V2W140</accession>
<dbReference type="AlphaFoldDB" id="A0A2V2W140"/>
<evidence type="ECO:0000256" key="2">
    <source>
        <dbReference type="ARBA" id="ARBA00022723"/>
    </source>
</evidence>
<dbReference type="VEuPathDB" id="TriTrypDB:TCSYLVIO_001386"/>
<dbReference type="VEuPathDB" id="TriTrypDB:ECC02_001271"/>
<dbReference type="VEuPathDB" id="TriTrypDB:C4B63_2g87"/>
<dbReference type="Pfam" id="PF01557">
    <property type="entry name" value="FAA_hydrolase"/>
    <property type="match status" value="1"/>
</dbReference>
<reference evidence="4 5" key="1">
    <citation type="journal article" date="2018" name="Microb. Genom.">
        <title>Expanding an expanded genome: long-read sequencing of Trypanosoma cruzi.</title>
        <authorList>
            <person name="Berna L."/>
            <person name="Rodriguez M."/>
            <person name="Chiribao M.L."/>
            <person name="Parodi-Talice A."/>
            <person name="Pita S."/>
            <person name="Rijo G."/>
            <person name="Alvarez-Valin F."/>
            <person name="Robello C."/>
        </authorList>
    </citation>
    <scope>NUCLEOTIDE SEQUENCE [LARGE SCALE GENOMIC DNA]</scope>
    <source>
        <strain evidence="4 5">Dm28c</strain>
    </source>
</reference>
<dbReference type="VEuPathDB" id="TriTrypDB:TcCLB.510657.50"/>
<sequence length="278" mass="30440">MFQKRRELMKSSLAFSVRHAVVPVMGCNLLFPVRRVYCVGQNYADHAKEMGGQVSKSNPFFFTKPPDAVVSGETNHTAAMDVNIRYPPQTNNYQYEVELVVAIGESHDGREKYRAISPLEAHTVIYGYAVGLDMTRRDLQLAAKKNGKPWDLAKGADESAPLSAIVPVKLIREKASALFYATDANYREAMNAKAQGGPTVLRRGDIELRVNGERRQKGNLSSFVTPVDELLSILSHSIELAPGDLIFTGTPAGVSAVKPGDEVRATIEGVGEITARLH</sequence>
<organism evidence="4 5">
    <name type="scientific">Trypanosoma cruzi</name>
    <dbReference type="NCBI Taxonomy" id="5693"/>
    <lineage>
        <taxon>Eukaryota</taxon>
        <taxon>Discoba</taxon>
        <taxon>Euglenozoa</taxon>
        <taxon>Kinetoplastea</taxon>
        <taxon>Metakinetoplastina</taxon>
        <taxon>Trypanosomatida</taxon>
        <taxon>Trypanosomatidae</taxon>
        <taxon>Trypanosoma</taxon>
        <taxon>Schizotrypanum</taxon>
    </lineage>
</organism>
<proteinExistence type="inferred from homology"/>
<feature type="domain" description="Fumarylacetoacetase-like C-terminal" evidence="3">
    <location>
        <begin position="36"/>
        <end position="277"/>
    </location>
</feature>
<dbReference type="PANTHER" id="PTHR11820">
    <property type="entry name" value="ACYLPYRUVASE"/>
    <property type="match status" value="1"/>
</dbReference>
<evidence type="ECO:0000256" key="1">
    <source>
        <dbReference type="ARBA" id="ARBA00010211"/>
    </source>
</evidence>
<dbReference type="VEuPathDB" id="TriTrypDB:C3747_71g23"/>
<dbReference type="GO" id="GO:0046872">
    <property type="term" value="F:metal ion binding"/>
    <property type="evidence" value="ECO:0007669"/>
    <property type="project" value="UniProtKB-KW"/>
</dbReference>
<comment type="similarity">
    <text evidence="1">Belongs to the FAH family.</text>
</comment>
<dbReference type="PANTHER" id="PTHR11820:SF7">
    <property type="entry name" value="ACYLPYRUVASE FAHD1, MITOCHONDRIAL"/>
    <property type="match status" value="1"/>
</dbReference>
<dbReference type="Gene3D" id="3.90.850.10">
    <property type="entry name" value="Fumarylacetoacetase-like, C-terminal domain"/>
    <property type="match status" value="1"/>
</dbReference>
<evidence type="ECO:0000313" key="5">
    <source>
        <dbReference type="Proteomes" id="UP000246121"/>
    </source>
</evidence>
<evidence type="ECO:0000259" key="3">
    <source>
        <dbReference type="Pfam" id="PF01557"/>
    </source>
</evidence>
<dbReference type="VEuPathDB" id="TriTrypDB:TcCL_NonESM13373"/>
<dbReference type="VEuPathDB" id="TriTrypDB:TcCLB.510749.10"/>
<protein>
    <recommendedName>
        <fullName evidence="3">Fumarylacetoacetase-like C-terminal domain-containing protein</fullName>
    </recommendedName>
</protein>
<gene>
    <name evidence="4" type="ORF">C4B63_2g87</name>
</gene>
<dbReference type="VEuPathDB" id="TriTrypDB:TCDM_03348"/>
<keyword evidence="2" id="KW-0479">Metal-binding</keyword>
<dbReference type="OrthoDB" id="411064at2759"/>
<name>A0A2V2W140_TRYCR</name>
<dbReference type="GO" id="GO:0018773">
    <property type="term" value="F:acetylpyruvate hydrolase activity"/>
    <property type="evidence" value="ECO:0007669"/>
    <property type="project" value="TreeGrafter"/>
</dbReference>
<comment type="caution">
    <text evidence="4">The sequence shown here is derived from an EMBL/GenBank/DDBJ whole genome shotgun (WGS) entry which is preliminary data.</text>
</comment>
<dbReference type="SUPFAM" id="SSF56529">
    <property type="entry name" value="FAH"/>
    <property type="match status" value="1"/>
</dbReference>
<dbReference type="VEuPathDB" id="TriTrypDB:Tc_MARK_4524"/>
<dbReference type="VEuPathDB" id="TriTrypDB:BCY84_13959"/>
<dbReference type="InterPro" id="IPR036663">
    <property type="entry name" value="Fumarylacetoacetase_C_sf"/>
</dbReference>
<dbReference type="VEuPathDB" id="TriTrypDB:TcYC6_0068510"/>
<dbReference type="VEuPathDB" id="TriTrypDB:TcG_02023"/>